<evidence type="ECO:0000313" key="3">
    <source>
        <dbReference type="Proteomes" id="UP000835052"/>
    </source>
</evidence>
<dbReference type="EMBL" id="CAJGYM010000001">
    <property type="protein sequence ID" value="CAD6184457.1"/>
    <property type="molecule type" value="Genomic_DNA"/>
</dbReference>
<dbReference type="Proteomes" id="UP000835052">
    <property type="component" value="Unassembled WGS sequence"/>
</dbReference>
<evidence type="ECO:0000313" key="2">
    <source>
        <dbReference type="EMBL" id="CAD6184457.1"/>
    </source>
</evidence>
<dbReference type="AlphaFoldDB" id="A0A8S1GMA2"/>
<gene>
    <name evidence="2" type="ORF">CAUJ_LOCUS376</name>
</gene>
<feature type="region of interest" description="Disordered" evidence="1">
    <location>
        <begin position="1"/>
        <end position="28"/>
    </location>
</feature>
<evidence type="ECO:0000256" key="1">
    <source>
        <dbReference type="SAM" id="MobiDB-lite"/>
    </source>
</evidence>
<name>A0A8S1GMA2_9PELO</name>
<sequence>MNSQTPSRSPKPRGRIDQISTDDDNSCSRVARRAASANLGYTSAKRERATRNELWMVNDGGRDPQALDGKLEISMPTAIHALTLEVDPPELSDRFKKKNLIEKMKENGLDVVLYVDTTLIIRKLYGWFFGCYYYDKATMFFVASGLWYPQQGSCGEKEQLSSGEREFATITASRDTDSVCLRSCGTTSRRIDTST</sequence>
<organism evidence="2 3">
    <name type="scientific">Caenorhabditis auriculariae</name>
    <dbReference type="NCBI Taxonomy" id="2777116"/>
    <lineage>
        <taxon>Eukaryota</taxon>
        <taxon>Metazoa</taxon>
        <taxon>Ecdysozoa</taxon>
        <taxon>Nematoda</taxon>
        <taxon>Chromadorea</taxon>
        <taxon>Rhabditida</taxon>
        <taxon>Rhabditina</taxon>
        <taxon>Rhabditomorpha</taxon>
        <taxon>Rhabditoidea</taxon>
        <taxon>Rhabditidae</taxon>
        <taxon>Peloderinae</taxon>
        <taxon>Caenorhabditis</taxon>
    </lineage>
</organism>
<accession>A0A8S1GMA2</accession>
<comment type="caution">
    <text evidence="2">The sequence shown here is derived from an EMBL/GenBank/DDBJ whole genome shotgun (WGS) entry which is preliminary data.</text>
</comment>
<keyword evidence="3" id="KW-1185">Reference proteome</keyword>
<protein>
    <submittedName>
        <fullName evidence="2">Uncharacterized protein</fullName>
    </submittedName>
</protein>
<proteinExistence type="predicted"/>
<reference evidence="2" key="1">
    <citation type="submission" date="2020-10" db="EMBL/GenBank/DDBJ databases">
        <authorList>
            <person name="Kikuchi T."/>
        </authorList>
    </citation>
    <scope>NUCLEOTIDE SEQUENCE</scope>
    <source>
        <strain evidence="2">NKZ352</strain>
    </source>
</reference>